<keyword evidence="6" id="KW-1185">Reference proteome</keyword>
<evidence type="ECO:0000313" key="6">
    <source>
        <dbReference type="Proteomes" id="UP000462066"/>
    </source>
</evidence>
<dbReference type="Proteomes" id="UP000462066">
    <property type="component" value="Unassembled WGS sequence"/>
</dbReference>
<dbReference type="PANTHER" id="PTHR30570">
    <property type="entry name" value="PERIPLASMIC PHOSPHATE BINDING COMPONENT OF PHOSPHATE ABC TRANSPORTER"/>
    <property type="match status" value="1"/>
</dbReference>
<dbReference type="InterPro" id="IPR024370">
    <property type="entry name" value="PBP_domain"/>
</dbReference>
<dbReference type="PANTHER" id="PTHR30570:SF6">
    <property type="entry name" value="PHOSPHATE-BINDING PROTEIN PSTS"/>
    <property type="match status" value="1"/>
</dbReference>
<evidence type="ECO:0000256" key="3">
    <source>
        <dbReference type="SAM" id="SignalP"/>
    </source>
</evidence>
<evidence type="ECO:0000256" key="2">
    <source>
        <dbReference type="SAM" id="MobiDB-lite"/>
    </source>
</evidence>
<accession>A0A7V8K651</accession>
<dbReference type="RefSeq" id="WP_162311855.1">
    <property type="nucleotide sequence ID" value="NZ_JACHGU010000015.1"/>
</dbReference>
<evidence type="ECO:0000313" key="5">
    <source>
        <dbReference type="EMBL" id="KAF1685368.1"/>
    </source>
</evidence>
<dbReference type="SUPFAM" id="SSF53850">
    <property type="entry name" value="Periplasmic binding protein-like II"/>
    <property type="match status" value="1"/>
</dbReference>
<evidence type="ECO:0000256" key="1">
    <source>
        <dbReference type="ARBA" id="ARBA00022729"/>
    </source>
</evidence>
<name>A0A7V8K651_9GAMM</name>
<reference evidence="5 6" key="1">
    <citation type="submission" date="2017-10" db="EMBL/GenBank/DDBJ databases">
        <title>Whole genome sequencing of Pseudoxanthomonas broegbernensis DSM 12573(T).</title>
        <authorList>
            <person name="Kumar S."/>
            <person name="Bansal K."/>
            <person name="Kaur A."/>
            <person name="Patil P."/>
            <person name="Sharma S."/>
            <person name="Patil P.B."/>
        </authorList>
    </citation>
    <scope>NUCLEOTIDE SEQUENCE [LARGE SCALE GENOMIC DNA]</scope>
    <source>
        <strain evidence="5 6">DSM 12573</strain>
    </source>
</reference>
<feature type="region of interest" description="Disordered" evidence="2">
    <location>
        <begin position="41"/>
        <end position="80"/>
    </location>
</feature>
<proteinExistence type="predicted"/>
<dbReference type="EMBL" id="MWIP01000014">
    <property type="protein sequence ID" value="KAF1685368.1"/>
    <property type="molecule type" value="Genomic_DNA"/>
</dbReference>
<protein>
    <submittedName>
        <fullName evidence="5">Phosphate ABC transporter substrate-binding protein, PhoT family</fullName>
    </submittedName>
</protein>
<feature type="signal peptide" evidence="3">
    <location>
        <begin position="1"/>
        <end position="24"/>
    </location>
</feature>
<organism evidence="5 6">
    <name type="scientific">Pseudoxanthomonas broegbernensis</name>
    <dbReference type="NCBI Taxonomy" id="83619"/>
    <lineage>
        <taxon>Bacteria</taxon>
        <taxon>Pseudomonadati</taxon>
        <taxon>Pseudomonadota</taxon>
        <taxon>Gammaproteobacteria</taxon>
        <taxon>Lysobacterales</taxon>
        <taxon>Lysobacteraceae</taxon>
        <taxon>Pseudoxanthomonas</taxon>
    </lineage>
</organism>
<keyword evidence="1 3" id="KW-0732">Signal</keyword>
<gene>
    <name evidence="5" type="ORF">B1992_12615</name>
</gene>
<dbReference type="AlphaFoldDB" id="A0A7V8K651"/>
<dbReference type="Pfam" id="PF12849">
    <property type="entry name" value="PBP_like_2"/>
    <property type="match status" value="1"/>
</dbReference>
<sequence>MVSRRKAASLLLAGLAAMTATAQAGDASPNRAGTARAGMVEWPEPSQPSHTPLTEEEKESGRTQGRKPPRAEVLQPSVDERLPRYVPTPGVELGGSFSGASSDVLVGLVGLWFERFARYHPGVKLRIDPPYAGSLGTKELIKESVDFVFVSRELKPEDLVEFNARFGYGPTSIPISGGSYRHYGFLDAMGFFVHPDNPIRQLTYDQIDAIYSRTRHGGMAPITTWGQLGLTGEWADKRINAHGIEPWNGFEEFIRQKILDRDGKRGEWREDVHFEKVVFPLASNVAQDRYALGYSGLAYIDAPVRMLPLARAPGAAAVAPSYENVALARYPLTRLVYFNVNKEPGKPLPPALDEFVRFILSQEGQQVVREHGIFLPLREFQAAPGRQALGH</sequence>
<feature type="chain" id="PRO_5031177858" evidence="3">
    <location>
        <begin position="25"/>
        <end position="391"/>
    </location>
</feature>
<evidence type="ECO:0000259" key="4">
    <source>
        <dbReference type="Pfam" id="PF12849"/>
    </source>
</evidence>
<dbReference type="InterPro" id="IPR050811">
    <property type="entry name" value="Phosphate_ABC_transporter"/>
</dbReference>
<feature type="domain" description="PBP" evidence="4">
    <location>
        <begin position="96"/>
        <end position="363"/>
    </location>
</feature>
<dbReference type="Gene3D" id="3.40.190.10">
    <property type="entry name" value="Periplasmic binding protein-like II"/>
    <property type="match status" value="2"/>
</dbReference>
<comment type="caution">
    <text evidence="5">The sequence shown here is derived from an EMBL/GenBank/DDBJ whole genome shotgun (WGS) entry which is preliminary data.</text>
</comment>